<dbReference type="Gene3D" id="1.10.10.10">
    <property type="entry name" value="Winged helix-like DNA-binding domain superfamily/Winged helix DNA-binding domain"/>
    <property type="match status" value="1"/>
</dbReference>
<accession>A0ABZ3B2R5</accession>
<reference evidence="1 2" key="1">
    <citation type="submission" date="2024-04" db="EMBL/GenBank/DDBJ databases">
        <title>Kosakonia calanthae sp. nov., a halophilic bacterium isolated from leaves of Calanthe tiplacata.</title>
        <authorList>
            <person name="Wu P."/>
        </authorList>
    </citation>
    <scope>NUCLEOTIDE SEQUENCE [LARGE SCALE GENOMIC DNA]</scope>
    <source>
        <strain evidence="1 2">BYX6</strain>
    </source>
</reference>
<dbReference type="InterPro" id="IPR036388">
    <property type="entry name" value="WH-like_DNA-bd_sf"/>
</dbReference>
<dbReference type="InterPro" id="IPR016032">
    <property type="entry name" value="Sig_transdc_resp-reg_C-effctor"/>
</dbReference>
<sequence length="176" mass="20595">MILMVTKDRFLFEGVSHLVKQEQIIKIEKLAEINDYFTDASSKLIIDAYHNNVLDDHAISILQSLEVGSIFLLAPFHISKIKTRLPISFVNRKMEITDWLSLFIDNPTLYRKPKIGFSHNQYKIVTHFLNQQNPDDIAANLNISRQTLRSQKFNIMLKLKLRRMSDIVTLNIFPYF</sequence>
<gene>
    <name evidence="1" type="ORF">AAEY27_17640</name>
</gene>
<dbReference type="SUPFAM" id="SSF46894">
    <property type="entry name" value="C-terminal effector domain of the bipartite response regulators"/>
    <property type="match status" value="1"/>
</dbReference>
<evidence type="ECO:0000313" key="1">
    <source>
        <dbReference type="EMBL" id="WZV97463.1"/>
    </source>
</evidence>
<dbReference type="EMBL" id="CP151800">
    <property type="protein sequence ID" value="WZV97463.1"/>
    <property type="molecule type" value="Genomic_DNA"/>
</dbReference>
<proteinExistence type="predicted"/>
<dbReference type="Proteomes" id="UP001466893">
    <property type="component" value="Chromosome"/>
</dbReference>
<name>A0ABZ3B2R5_9ENTR</name>
<keyword evidence="2" id="KW-1185">Reference proteome</keyword>
<dbReference type="RefSeq" id="WP_342322097.1">
    <property type="nucleotide sequence ID" value="NZ_CP151800.1"/>
</dbReference>
<protein>
    <submittedName>
        <fullName evidence="1">LuxR family transcriptional regulator</fullName>
    </submittedName>
</protein>
<evidence type="ECO:0000313" key="2">
    <source>
        <dbReference type="Proteomes" id="UP001466893"/>
    </source>
</evidence>
<organism evidence="1 2">
    <name type="scientific">Kosakonia calanthes</name>
    <dbReference type="NCBI Taxonomy" id="3139408"/>
    <lineage>
        <taxon>Bacteria</taxon>
        <taxon>Pseudomonadati</taxon>
        <taxon>Pseudomonadota</taxon>
        <taxon>Gammaproteobacteria</taxon>
        <taxon>Enterobacterales</taxon>
        <taxon>Enterobacteriaceae</taxon>
        <taxon>Kosakonia</taxon>
    </lineage>
</organism>